<evidence type="ECO:0000256" key="7">
    <source>
        <dbReference type="SAM" id="MobiDB-lite"/>
    </source>
</evidence>
<comment type="function">
    <text evidence="1">E3 UFM1-protein ligase that mediates ufmylation of target proteins.</text>
</comment>
<evidence type="ECO:0000256" key="6">
    <source>
        <dbReference type="ARBA" id="ARBA00030452"/>
    </source>
</evidence>
<keyword evidence="4" id="KW-0808">Transferase</keyword>
<evidence type="ECO:0000256" key="1">
    <source>
        <dbReference type="ARBA" id="ARBA00003950"/>
    </source>
</evidence>
<evidence type="ECO:0000256" key="5">
    <source>
        <dbReference type="ARBA" id="ARBA00022786"/>
    </source>
</evidence>
<evidence type="ECO:0000256" key="3">
    <source>
        <dbReference type="ARBA" id="ARBA00014160"/>
    </source>
</evidence>
<evidence type="ECO:0000259" key="9">
    <source>
        <dbReference type="Pfam" id="PF23659"/>
    </source>
</evidence>
<feature type="region of interest" description="Disordered" evidence="7">
    <location>
        <begin position="418"/>
        <end position="468"/>
    </location>
</feature>
<evidence type="ECO:0000313" key="11">
    <source>
        <dbReference type="EMBL" id="CAH0385879.1"/>
    </source>
</evidence>
<dbReference type="GO" id="GO:0034976">
    <property type="term" value="P:response to endoplasmic reticulum stress"/>
    <property type="evidence" value="ECO:0007669"/>
    <property type="project" value="TreeGrafter"/>
</dbReference>
<dbReference type="GO" id="GO:1990592">
    <property type="term" value="P:protein K69-linked ufmylation"/>
    <property type="evidence" value="ECO:0007669"/>
    <property type="project" value="TreeGrafter"/>
</dbReference>
<dbReference type="Pfam" id="PF25870">
    <property type="entry name" value="WHD_UFL1_5th"/>
    <property type="match status" value="1"/>
</dbReference>
<dbReference type="OrthoDB" id="10258297at2759"/>
<dbReference type="Pfam" id="PF23659">
    <property type="entry name" value="UFL1"/>
    <property type="match status" value="1"/>
</dbReference>
<dbReference type="Pfam" id="PF09743">
    <property type="entry name" value="E3_UFM1_ligase"/>
    <property type="match status" value="1"/>
</dbReference>
<feature type="domain" description="E3 UFM1-protein ligase-like C-terminal" evidence="10">
    <location>
        <begin position="667"/>
        <end position="771"/>
    </location>
</feature>
<dbReference type="AlphaFoldDB" id="A0A9P0A7M9"/>
<dbReference type="Proteomes" id="UP001152759">
    <property type="component" value="Chromosome 2"/>
</dbReference>
<dbReference type="InterPro" id="IPR056579">
    <property type="entry name" value="Ufl1_N"/>
</dbReference>
<dbReference type="GO" id="GO:0005789">
    <property type="term" value="C:endoplasmic reticulum membrane"/>
    <property type="evidence" value="ECO:0007669"/>
    <property type="project" value="TreeGrafter"/>
</dbReference>
<keyword evidence="5" id="KW-0833">Ubl conjugation pathway</keyword>
<dbReference type="InterPro" id="IPR018611">
    <property type="entry name" value="Ufl1"/>
</dbReference>
<accession>A0A9P0A7M9</accession>
<sequence length="783" mass="88514">MSVHEWEEVKRLAADFQRAQLTSAVQKLSERNCIEIVNKLVECKLLDVVFTTDGKEYVTPQQVQKEIKDDLCVHGGRIPLIELVHLLNVDINVINAQLPLLEGRDDCKVLMGHLLDQSYMNKLSEEISDKLDQQGILNINELIKIYDLPADFLQNAIKRNLGKPGKKIYQDSYDEKVFYTDLFLLKLKAIVRGALLAITKPTSVQNIVKQCSILENLFYTAHDILTHENQIPGALSEKRGTSCTYIPLVYSKKQNEWATNFVRQNGYIEFDALSRLGVFDPHAFVRNHFQSEKLFFLPTAAIGQQLISQVEATVEETLATGSFTDIMDDLPSVFEPEDGAVILKEALKRSKLKQQPPIYLETIVMSEEYFDKIIQFVRENLLHKNVESAVNSGDFLKAIADSRLKGANPEVEFKDVKANRKDERRKVASSGKGGGGAQGRETKTKSTKKKYLNRGKAAQDSSDEDLADMKKPSAGMYEFFTLKDVQSTVKEILLQSSEDTDYDTTELSKEISLQIYPALNKESFSLATELCEKKIADSSSNRRKVAVDIQERLTTLFNDIKFYEKGTKHFQSKDIQKQLIKYLLKTLGAELVNLIFHYVCVIDTEPSTISAEMRMKLIAEAEDENRNILSKLNKSLGSDSLEDFVSVVEETLAAIRVVIKKQDKKRERSLIMAHKQALLSEMDGLEEPAAVLHLASLVLFQTVTQSMLHASGKFVSSILAFLEPHLPPDTFSHLREFHDSVLKFLTIKAEDETHQIILKDLRSKIPTIKEIAKNFKQSVGVSN</sequence>
<gene>
    <name evidence="11" type="ORF">BEMITA_LOCUS5060</name>
</gene>
<feature type="domain" description="E3 UFM1-protein ligase 1-like" evidence="9">
    <location>
        <begin position="548"/>
        <end position="661"/>
    </location>
</feature>
<dbReference type="InterPro" id="IPR056761">
    <property type="entry name" value="Ufl1-like_C"/>
</dbReference>
<dbReference type="GO" id="GO:0032434">
    <property type="term" value="P:regulation of proteasomal ubiquitin-dependent protein catabolic process"/>
    <property type="evidence" value="ECO:0007669"/>
    <property type="project" value="TreeGrafter"/>
</dbReference>
<evidence type="ECO:0000256" key="4">
    <source>
        <dbReference type="ARBA" id="ARBA00022679"/>
    </source>
</evidence>
<dbReference type="InterPro" id="IPR056580">
    <property type="entry name" value="Ufl1_dom"/>
</dbReference>
<evidence type="ECO:0000313" key="12">
    <source>
        <dbReference type="Proteomes" id="UP001152759"/>
    </source>
</evidence>
<dbReference type="PANTHER" id="PTHR31057:SF0">
    <property type="entry name" value="E3 UFM1-PROTEIN LIGASE 1"/>
    <property type="match status" value="1"/>
</dbReference>
<name>A0A9P0A7M9_BEMTA</name>
<reference evidence="11" key="1">
    <citation type="submission" date="2021-12" db="EMBL/GenBank/DDBJ databases">
        <authorList>
            <person name="King R."/>
        </authorList>
    </citation>
    <scope>NUCLEOTIDE SEQUENCE</scope>
</reference>
<evidence type="ECO:0000256" key="2">
    <source>
        <dbReference type="ARBA" id="ARBA00010789"/>
    </source>
</evidence>
<comment type="similarity">
    <text evidence="2">Belongs to the UFL1 family.</text>
</comment>
<evidence type="ECO:0000259" key="10">
    <source>
        <dbReference type="Pfam" id="PF25041"/>
    </source>
</evidence>
<feature type="domain" description="E3 UFM1-protein ligase 1-like N-terminal" evidence="8">
    <location>
        <begin position="8"/>
        <end position="284"/>
    </location>
</feature>
<protein>
    <recommendedName>
        <fullName evidence="3">E3 UFM1-protein ligase 1 homolog</fullName>
    </recommendedName>
    <alternativeName>
        <fullName evidence="6">E3 UFM1-protein transferase 1 homolog</fullName>
    </alternativeName>
</protein>
<organism evidence="11 12">
    <name type="scientific">Bemisia tabaci</name>
    <name type="common">Sweetpotato whitefly</name>
    <name type="synonym">Aleurodes tabaci</name>
    <dbReference type="NCBI Taxonomy" id="7038"/>
    <lineage>
        <taxon>Eukaryota</taxon>
        <taxon>Metazoa</taxon>
        <taxon>Ecdysozoa</taxon>
        <taxon>Arthropoda</taxon>
        <taxon>Hexapoda</taxon>
        <taxon>Insecta</taxon>
        <taxon>Pterygota</taxon>
        <taxon>Neoptera</taxon>
        <taxon>Paraneoptera</taxon>
        <taxon>Hemiptera</taxon>
        <taxon>Sternorrhyncha</taxon>
        <taxon>Aleyrodoidea</taxon>
        <taxon>Aleyrodidae</taxon>
        <taxon>Aleyrodinae</taxon>
        <taxon>Bemisia</taxon>
    </lineage>
</organism>
<dbReference type="PANTHER" id="PTHR31057">
    <property type="entry name" value="E3 UFM1-PROTEIN LIGASE 1"/>
    <property type="match status" value="1"/>
</dbReference>
<dbReference type="GO" id="GO:0061666">
    <property type="term" value="F:UFM1 ligase activity"/>
    <property type="evidence" value="ECO:0007669"/>
    <property type="project" value="InterPro"/>
</dbReference>
<keyword evidence="12" id="KW-1185">Reference proteome</keyword>
<dbReference type="Pfam" id="PF25041">
    <property type="entry name" value="UFL1_C"/>
    <property type="match status" value="1"/>
</dbReference>
<proteinExistence type="inferred from homology"/>
<dbReference type="KEGG" id="btab:109037053"/>
<dbReference type="EMBL" id="OU963863">
    <property type="protein sequence ID" value="CAH0385879.1"/>
    <property type="molecule type" value="Genomic_DNA"/>
</dbReference>
<evidence type="ECO:0000259" key="8">
    <source>
        <dbReference type="Pfam" id="PF09743"/>
    </source>
</evidence>